<proteinExistence type="predicted"/>
<protein>
    <recommendedName>
        <fullName evidence="3">Response regulatory domain-containing protein</fullName>
    </recommendedName>
</protein>
<dbReference type="InterPro" id="IPR011006">
    <property type="entry name" value="CheY-like_superfamily"/>
</dbReference>
<dbReference type="SUPFAM" id="SSF52172">
    <property type="entry name" value="CheY-like"/>
    <property type="match status" value="1"/>
</dbReference>
<dbReference type="AlphaFoldDB" id="A0A177LWV8"/>
<evidence type="ECO:0000313" key="4">
    <source>
        <dbReference type="EMBL" id="OAH97830.1"/>
    </source>
</evidence>
<comment type="caution">
    <text evidence="4">The sequence shown here is derived from an EMBL/GenBank/DDBJ whole genome shotgun (WGS) entry which is preliminary data.</text>
</comment>
<dbReference type="InterPro" id="IPR001789">
    <property type="entry name" value="Sig_transdc_resp-reg_receiver"/>
</dbReference>
<accession>A0A177LWV8</accession>
<dbReference type="InterPro" id="IPR003594">
    <property type="entry name" value="HATPase_dom"/>
</dbReference>
<name>A0A177LWV8_METMH</name>
<dbReference type="CDD" id="cd16936">
    <property type="entry name" value="HATPase_RsbW-like"/>
    <property type="match status" value="1"/>
</dbReference>
<dbReference type="Gene3D" id="3.30.565.10">
    <property type="entry name" value="Histidine kinase-like ATPase, C-terminal domain"/>
    <property type="match status" value="1"/>
</dbReference>
<dbReference type="SUPFAM" id="SSF55874">
    <property type="entry name" value="ATPase domain of HSP90 chaperone/DNA topoisomerase II/histidine kinase"/>
    <property type="match status" value="1"/>
</dbReference>
<feature type="domain" description="Response regulatory" evidence="3">
    <location>
        <begin position="11"/>
        <end position="129"/>
    </location>
</feature>
<evidence type="ECO:0000313" key="5">
    <source>
        <dbReference type="Proteomes" id="UP000077763"/>
    </source>
</evidence>
<dbReference type="RefSeq" id="WP_082880215.1">
    <property type="nucleotide sequence ID" value="NZ_LUUH01000095.1"/>
</dbReference>
<dbReference type="EMBL" id="LUUH01000095">
    <property type="protein sequence ID" value="OAH97830.1"/>
    <property type="molecule type" value="Genomic_DNA"/>
</dbReference>
<keyword evidence="1 2" id="KW-0597">Phosphoprotein</keyword>
<reference evidence="4 5" key="1">
    <citation type="submission" date="2016-03" db="EMBL/GenBank/DDBJ databases">
        <authorList>
            <person name="Ploux O."/>
        </authorList>
    </citation>
    <scope>NUCLEOTIDE SEQUENCE [LARGE SCALE GENOMIC DNA]</scope>
    <source>
        <strain evidence="4 5">R-45371</strain>
    </source>
</reference>
<dbReference type="GO" id="GO:0000160">
    <property type="term" value="P:phosphorelay signal transduction system"/>
    <property type="evidence" value="ECO:0007669"/>
    <property type="project" value="InterPro"/>
</dbReference>
<dbReference type="PANTHER" id="PTHR44591:SF3">
    <property type="entry name" value="RESPONSE REGULATORY DOMAIN-CONTAINING PROTEIN"/>
    <property type="match status" value="1"/>
</dbReference>
<dbReference type="Proteomes" id="UP000077763">
    <property type="component" value="Unassembled WGS sequence"/>
</dbReference>
<dbReference type="SMART" id="SM00448">
    <property type="entry name" value="REC"/>
    <property type="match status" value="1"/>
</dbReference>
<evidence type="ECO:0000256" key="2">
    <source>
        <dbReference type="PROSITE-ProRule" id="PRU00169"/>
    </source>
</evidence>
<dbReference type="Gene3D" id="3.40.50.2300">
    <property type="match status" value="1"/>
</dbReference>
<dbReference type="Pfam" id="PF13581">
    <property type="entry name" value="HATPase_c_2"/>
    <property type="match status" value="1"/>
</dbReference>
<evidence type="ECO:0000256" key="1">
    <source>
        <dbReference type="ARBA" id="ARBA00022553"/>
    </source>
</evidence>
<gene>
    <name evidence="4" type="ORF">A1353_22445</name>
</gene>
<sequence>MKLSDHDFKAKVLIVDDMKLMREILRKFLESDGYLVQSASNGLEAWQLLNGSEQPFDIVVTDRDMPQMDGMELLGKIKGDPRFTELPVIFQTGISSRDAIVEGINAGVYHYLTKPYDEKVLLAFVASAIDDSRRHKALKTRITNKRVALSLLRKAEFGFRTLNEIKGLTTLLADLSCNPEKVATGLSELLLNSVEHGNLGISYQEKTELVSQGRWREEIERRLNQPEYQDKFVLVKVVRETTRTTFTIKDQGQGFDPSNFLTFSPERATDLHGRGIALSRMLSFDSLDYLGNGNQVVATVNSASN</sequence>
<dbReference type="PROSITE" id="PS50110">
    <property type="entry name" value="RESPONSE_REGULATORY"/>
    <property type="match status" value="1"/>
</dbReference>
<organism evidence="4 5">
    <name type="scientific">Methylomonas methanica</name>
    <dbReference type="NCBI Taxonomy" id="421"/>
    <lineage>
        <taxon>Bacteria</taxon>
        <taxon>Pseudomonadati</taxon>
        <taxon>Pseudomonadota</taxon>
        <taxon>Gammaproteobacteria</taxon>
        <taxon>Methylococcales</taxon>
        <taxon>Methylococcaceae</taxon>
        <taxon>Methylomonas</taxon>
    </lineage>
</organism>
<dbReference type="InterPro" id="IPR036890">
    <property type="entry name" value="HATPase_C_sf"/>
</dbReference>
<dbReference type="PANTHER" id="PTHR44591">
    <property type="entry name" value="STRESS RESPONSE REGULATOR PROTEIN 1"/>
    <property type="match status" value="1"/>
</dbReference>
<evidence type="ECO:0000259" key="3">
    <source>
        <dbReference type="PROSITE" id="PS50110"/>
    </source>
</evidence>
<dbReference type="InterPro" id="IPR050595">
    <property type="entry name" value="Bact_response_regulator"/>
</dbReference>
<feature type="modified residue" description="4-aspartylphosphate" evidence="2">
    <location>
        <position position="62"/>
    </location>
</feature>
<dbReference type="Pfam" id="PF00072">
    <property type="entry name" value="Response_reg"/>
    <property type="match status" value="1"/>
</dbReference>